<name>A0A0D3KRG5_EMIH1</name>
<feature type="domain" description="CCHC-type" evidence="6">
    <location>
        <begin position="242"/>
        <end position="256"/>
    </location>
</feature>
<evidence type="ECO:0000256" key="5">
    <source>
        <dbReference type="SAM" id="MobiDB-lite"/>
    </source>
</evidence>
<feature type="domain" description="GRF-type" evidence="7">
    <location>
        <begin position="170"/>
        <end position="216"/>
    </location>
</feature>
<evidence type="ECO:0000256" key="2">
    <source>
        <dbReference type="ARBA" id="ARBA00022771"/>
    </source>
</evidence>
<dbReference type="Proteomes" id="UP000013827">
    <property type="component" value="Unassembled WGS sequence"/>
</dbReference>
<proteinExistence type="predicted"/>
<dbReference type="GO" id="GO:0008270">
    <property type="term" value="F:zinc ion binding"/>
    <property type="evidence" value="ECO:0007669"/>
    <property type="project" value="UniProtKB-KW"/>
</dbReference>
<dbReference type="InterPro" id="IPR001878">
    <property type="entry name" value="Znf_CCHC"/>
</dbReference>
<evidence type="ECO:0000259" key="7">
    <source>
        <dbReference type="PROSITE" id="PS51999"/>
    </source>
</evidence>
<evidence type="ECO:0008006" key="10">
    <source>
        <dbReference type="Google" id="ProtNLM"/>
    </source>
</evidence>
<protein>
    <recommendedName>
        <fullName evidence="10">CCHC-type domain-containing protein</fullName>
    </recommendedName>
</protein>
<dbReference type="AlphaFoldDB" id="A0A0D3KRG5"/>
<dbReference type="PROSITE" id="PS50158">
    <property type="entry name" value="ZF_CCHC"/>
    <property type="match status" value="1"/>
</dbReference>
<dbReference type="KEGG" id="ehx:EMIHUDRAFT_224751"/>
<evidence type="ECO:0000256" key="4">
    <source>
        <dbReference type="PROSITE-ProRule" id="PRU00047"/>
    </source>
</evidence>
<dbReference type="GO" id="GO:0003676">
    <property type="term" value="F:nucleic acid binding"/>
    <property type="evidence" value="ECO:0007669"/>
    <property type="project" value="InterPro"/>
</dbReference>
<dbReference type="PROSITE" id="PS51999">
    <property type="entry name" value="ZF_GRF"/>
    <property type="match status" value="1"/>
</dbReference>
<evidence type="ECO:0000313" key="8">
    <source>
        <dbReference type="EnsemblProtists" id="EOD38350"/>
    </source>
</evidence>
<dbReference type="SMART" id="SM00343">
    <property type="entry name" value="ZnF_C2HC"/>
    <property type="match status" value="1"/>
</dbReference>
<accession>A0A0D3KRG5</accession>
<dbReference type="Gene3D" id="4.10.60.10">
    <property type="entry name" value="Zinc finger, CCHC-type"/>
    <property type="match status" value="1"/>
</dbReference>
<feature type="region of interest" description="Disordered" evidence="5">
    <location>
        <begin position="119"/>
        <end position="176"/>
    </location>
</feature>
<keyword evidence="9" id="KW-1185">Reference proteome</keyword>
<dbReference type="InterPro" id="IPR010666">
    <property type="entry name" value="Znf_GRF"/>
</dbReference>
<evidence type="ECO:0000256" key="3">
    <source>
        <dbReference type="ARBA" id="ARBA00022833"/>
    </source>
</evidence>
<dbReference type="InterPro" id="IPR036875">
    <property type="entry name" value="Znf_CCHC_sf"/>
</dbReference>
<dbReference type="PANTHER" id="PTHR33680:SF1">
    <property type="entry name" value="OS05G0489500 PROTEIN"/>
    <property type="match status" value="1"/>
</dbReference>
<dbReference type="GeneID" id="17283620"/>
<evidence type="ECO:0000259" key="6">
    <source>
        <dbReference type="PROSITE" id="PS50158"/>
    </source>
</evidence>
<keyword evidence="2 4" id="KW-0863">Zinc-finger</keyword>
<evidence type="ECO:0000313" key="9">
    <source>
        <dbReference type="Proteomes" id="UP000013827"/>
    </source>
</evidence>
<organism evidence="8 9">
    <name type="scientific">Emiliania huxleyi (strain CCMP1516)</name>
    <dbReference type="NCBI Taxonomy" id="280463"/>
    <lineage>
        <taxon>Eukaryota</taxon>
        <taxon>Haptista</taxon>
        <taxon>Haptophyta</taxon>
        <taxon>Prymnesiophyceae</taxon>
        <taxon>Isochrysidales</taxon>
        <taxon>Noelaerhabdaceae</taxon>
        <taxon>Emiliania</taxon>
    </lineage>
</organism>
<evidence type="ECO:0000256" key="1">
    <source>
        <dbReference type="ARBA" id="ARBA00022723"/>
    </source>
</evidence>
<keyword evidence="3" id="KW-0862">Zinc</keyword>
<dbReference type="HOGENOM" id="CLU_1075354_0_0_1"/>
<dbReference type="EnsemblProtists" id="EOD38350">
    <property type="protein sequence ID" value="EOD38350"/>
    <property type="gene ID" value="EMIHUDRAFT_224751"/>
</dbReference>
<dbReference type="PANTHER" id="PTHR33680">
    <property type="entry name" value="OS07G0190500 PROTEIN"/>
    <property type="match status" value="1"/>
</dbReference>
<reference evidence="9" key="1">
    <citation type="journal article" date="2013" name="Nature">
        <title>Pan genome of the phytoplankton Emiliania underpins its global distribution.</title>
        <authorList>
            <person name="Read B.A."/>
            <person name="Kegel J."/>
            <person name="Klute M.J."/>
            <person name="Kuo A."/>
            <person name="Lefebvre S.C."/>
            <person name="Maumus F."/>
            <person name="Mayer C."/>
            <person name="Miller J."/>
            <person name="Monier A."/>
            <person name="Salamov A."/>
            <person name="Young J."/>
            <person name="Aguilar M."/>
            <person name="Claverie J.M."/>
            <person name="Frickenhaus S."/>
            <person name="Gonzalez K."/>
            <person name="Herman E.K."/>
            <person name="Lin Y.C."/>
            <person name="Napier J."/>
            <person name="Ogata H."/>
            <person name="Sarno A.F."/>
            <person name="Shmutz J."/>
            <person name="Schroeder D."/>
            <person name="de Vargas C."/>
            <person name="Verret F."/>
            <person name="von Dassow P."/>
            <person name="Valentin K."/>
            <person name="Van de Peer Y."/>
            <person name="Wheeler G."/>
            <person name="Dacks J.B."/>
            <person name="Delwiche C.F."/>
            <person name="Dyhrman S.T."/>
            <person name="Glockner G."/>
            <person name="John U."/>
            <person name="Richards T."/>
            <person name="Worden A.Z."/>
            <person name="Zhang X."/>
            <person name="Grigoriev I.V."/>
            <person name="Allen A.E."/>
            <person name="Bidle K."/>
            <person name="Borodovsky M."/>
            <person name="Bowler C."/>
            <person name="Brownlee C."/>
            <person name="Cock J.M."/>
            <person name="Elias M."/>
            <person name="Gladyshev V.N."/>
            <person name="Groth M."/>
            <person name="Guda C."/>
            <person name="Hadaegh A."/>
            <person name="Iglesias-Rodriguez M.D."/>
            <person name="Jenkins J."/>
            <person name="Jones B.M."/>
            <person name="Lawson T."/>
            <person name="Leese F."/>
            <person name="Lindquist E."/>
            <person name="Lobanov A."/>
            <person name="Lomsadze A."/>
            <person name="Malik S.B."/>
            <person name="Marsh M.E."/>
            <person name="Mackinder L."/>
            <person name="Mock T."/>
            <person name="Mueller-Roeber B."/>
            <person name="Pagarete A."/>
            <person name="Parker M."/>
            <person name="Probert I."/>
            <person name="Quesneville H."/>
            <person name="Raines C."/>
            <person name="Rensing S.A."/>
            <person name="Riano-Pachon D.M."/>
            <person name="Richier S."/>
            <person name="Rokitta S."/>
            <person name="Shiraiwa Y."/>
            <person name="Soanes D.M."/>
            <person name="van der Giezen M."/>
            <person name="Wahlund T.M."/>
            <person name="Williams B."/>
            <person name="Wilson W."/>
            <person name="Wolfe G."/>
            <person name="Wurch L.L."/>
        </authorList>
    </citation>
    <scope>NUCLEOTIDE SEQUENCE</scope>
</reference>
<dbReference type="RefSeq" id="XP_005790779.1">
    <property type="nucleotide sequence ID" value="XM_005790722.1"/>
</dbReference>
<reference evidence="8" key="2">
    <citation type="submission" date="2024-10" db="UniProtKB">
        <authorList>
            <consortium name="EnsemblProtists"/>
        </authorList>
    </citation>
    <scope>IDENTIFICATION</scope>
</reference>
<keyword evidence="1" id="KW-0479">Metal-binding</keyword>
<sequence length="259" mass="29122">MWKVQSEKYAVEFAPTTALPFSLGRLDGMPRCVSRQQATLEPAPDDEARLLLTSRGHAETGVRTSNSWIWLRKGESAIIASGSEIALTCGVPPSRSVQKPEEPLENVVLKLVALQSPQAAMPPPARSPATGNAASRTEPRYNAWGSPIRSDDDDEEEKDSPPAKPPPPECPCGAGSFVEKLSRSEKNYNRRYYECPRRYIAAGCPKKHDFEWADLWVDHDTAERRKRSRSVSQSSNGRRDQCHRCLRFGHWARDCRMRF</sequence>
<dbReference type="SUPFAM" id="SSF57756">
    <property type="entry name" value="Retrovirus zinc finger-like domains"/>
    <property type="match status" value="1"/>
</dbReference>
<dbReference type="PaxDb" id="2903-EOD38350"/>